<keyword evidence="3" id="KW-0456">Lyase</keyword>
<dbReference type="GO" id="GO:0016829">
    <property type="term" value="F:lyase activity"/>
    <property type="evidence" value="ECO:0007669"/>
    <property type="project" value="UniProtKB-KW"/>
</dbReference>
<dbReference type="InterPro" id="IPR012334">
    <property type="entry name" value="Pectin_lyas_fold"/>
</dbReference>
<feature type="signal peptide" evidence="1">
    <location>
        <begin position="1"/>
        <end position="18"/>
    </location>
</feature>
<keyword evidence="1" id="KW-0732">Signal</keyword>
<evidence type="ECO:0000259" key="2">
    <source>
        <dbReference type="Pfam" id="PF12708"/>
    </source>
</evidence>
<feature type="domain" description="Rhamnogalacturonase A/B/Epimerase-like pectate lyase" evidence="2">
    <location>
        <begin position="63"/>
        <end position="132"/>
    </location>
</feature>
<dbReference type="InParanoid" id="A0A1M6EAF2"/>
<keyword evidence="4" id="KW-1185">Reference proteome</keyword>
<evidence type="ECO:0000313" key="4">
    <source>
        <dbReference type="Proteomes" id="UP000184510"/>
    </source>
</evidence>
<gene>
    <name evidence="3" type="ORF">SAMN02745181_0980</name>
</gene>
<evidence type="ECO:0000313" key="3">
    <source>
        <dbReference type="EMBL" id="SHI82431.1"/>
    </source>
</evidence>
<protein>
    <submittedName>
        <fullName evidence="3">Pectate lyase superfamily protein</fullName>
    </submittedName>
</protein>
<dbReference type="Proteomes" id="UP000184510">
    <property type="component" value="Unassembled WGS sequence"/>
</dbReference>
<sequence length="503" mass="55211">MHYLKALALLSLSISVHAEPEVSPLWGQAGEKWSPQSTLPDFSRAGYLDGADLPSDLSSLKLVSVAEFGAKPDDQQDDTAAFRKALQTKGSVVIFIPEGTYLLSDRLPITSSKTILRGESKDKTILLFTKGLEEVDPKPTQNSGGTPTTSYSWSGGFIDLRGSNKHPKLPSLSHTAKRGSLQLNFKEAPKMNEGDRILIRQYAGKSLELVKHLYAGDPGELDNMRERDRFSIVARIKKIQGNTLHLDRRLLCDVNPEWGTVITKHDPSVKFSGIENLSIAFPAHRYGGHFREKGYNAINLGNVSDCWVRNINIINADSGIFCSGSHCTIQDLTISAPNVEGTPATNAYTGDTTGHHGLTAGGTCNLFSNFHFETKFIHDLTVSHSSGNVFMDGKGVDLSIDHHKKAPFANLFTNIDLGDGGRFLFSGGGAKIGRHSGAWQTFWNIRAEKPVYINKDFGPTAMNFVGVKASNEKELLTKGFKIISTPVKPLNLFRSQQERFKSH</sequence>
<accession>A0A1M6EAF2</accession>
<dbReference type="SUPFAM" id="SSF51126">
    <property type="entry name" value="Pectin lyase-like"/>
    <property type="match status" value="1"/>
</dbReference>
<dbReference type="STRING" id="1123071.SAMN02745181_0980"/>
<dbReference type="InterPro" id="IPR011050">
    <property type="entry name" value="Pectin_lyase_fold/virulence"/>
</dbReference>
<organism evidence="3 4">
    <name type="scientific">Rubritalea squalenifaciens DSM 18772</name>
    <dbReference type="NCBI Taxonomy" id="1123071"/>
    <lineage>
        <taxon>Bacteria</taxon>
        <taxon>Pseudomonadati</taxon>
        <taxon>Verrucomicrobiota</taxon>
        <taxon>Verrucomicrobiia</taxon>
        <taxon>Verrucomicrobiales</taxon>
        <taxon>Rubritaleaceae</taxon>
        <taxon>Rubritalea</taxon>
    </lineage>
</organism>
<evidence type="ECO:0000256" key="1">
    <source>
        <dbReference type="SAM" id="SignalP"/>
    </source>
</evidence>
<name>A0A1M6EAF2_9BACT</name>
<dbReference type="Gene3D" id="2.160.20.10">
    <property type="entry name" value="Single-stranded right-handed beta-helix, Pectin lyase-like"/>
    <property type="match status" value="1"/>
</dbReference>
<proteinExistence type="predicted"/>
<dbReference type="InterPro" id="IPR024535">
    <property type="entry name" value="RHGA/B-epi-like_pectate_lyase"/>
</dbReference>
<reference evidence="3 4" key="1">
    <citation type="submission" date="2016-11" db="EMBL/GenBank/DDBJ databases">
        <authorList>
            <person name="Jaros S."/>
            <person name="Januszkiewicz K."/>
            <person name="Wedrychowicz H."/>
        </authorList>
    </citation>
    <scope>NUCLEOTIDE SEQUENCE [LARGE SCALE GENOMIC DNA]</scope>
    <source>
        <strain evidence="3 4">DSM 18772</strain>
    </source>
</reference>
<dbReference type="AlphaFoldDB" id="A0A1M6EAF2"/>
<feature type="chain" id="PRO_5012816285" evidence="1">
    <location>
        <begin position="19"/>
        <end position="503"/>
    </location>
</feature>
<dbReference type="EMBL" id="FQYR01000002">
    <property type="protein sequence ID" value="SHI82431.1"/>
    <property type="molecule type" value="Genomic_DNA"/>
</dbReference>
<dbReference type="Pfam" id="PF12708">
    <property type="entry name" value="Pect-lyase_RHGA_epim"/>
    <property type="match status" value="1"/>
</dbReference>